<evidence type="ECO:0008006" key="2">
    <source>
        <dbReference type="Google" id="ProtNLM"/>
    </source>
</evidence>
<evidence type="ECO:0000313" key="1">
    <source>
        <dbReference type="EMBL" id="KKM69553.1"/>
    </source>
</evidence>
<organism evidence="1">
    <name type="scientific">marine sediment metagenome</name>
    <dbReference type="NCBI Taxonomy" id="412755"/>
    <lineage>
        <taxon>unclassified sequences</taxon>
        <taxon>metagenomes</taxon>
        <taxon>ecological metagenomes</taxon>
    </lineage>
</organism>
<protein>
    <recommendedName>
        <fullName evidence="2">Thioredoxin-like fold domain-containing protein</fullName>
    </recommendedName>
</protein>
<proteinExistence type="predicted"/>
<name>A0A0F9JIY7_9ZZZZ</name>
<gene>
    <name evidence="1" type="ORF">LCGC14_1449630</name>
</gene>
<dbReference type="EMBL" id="LAZR01009968">
    <property type="protein sequence ID" value="KKM69553.1"/>
    <property type="molecule type" value="Genomic_DNA"/>
</dbReference>
<accession>A0A0F9JIY7</accession>
<dbReference type="AlphaFoldDB" id="A0A0F9JIY7"/>
<comment type="caution">
    <text evidence="1">The sequence shown here is derived from an EMBL/GenBank/DDBJ whole genome shotgun (WGS) entry which is preliminary data.</text>
</comment>
<reference evidence="1" key="1">
    <citation type="journal article" date="2015" name="Nature">
        <title>Complex archaea that bridge the gap between prokaryotes and eukaryotes.</title>
        <authorList>
            <person name="Spang A."/>
            <person name="Saw J.H."/>
            <person name="Jorgensen S.L."/>
            <person name="Zaremba-Niedzwiedzka K."/>
            <person name="Martijn J."/>
            <person name="Lind A.E."/>
            <person name="van Eijk R."/>
            <person name="Schleper C."/>
            <person name="Guy L."/>
            <person name="Ettema T.J."/>
        </authorList>
    </citation>
    <scope>NUCLEOTIDE SEQUENCE</scope>
</reference>
<sequence>MKIEIFYFEDCPSYKKAEDLINTTLEEIGQEATVVLKRIEDDRDAQEHKFLGSPTIRIDGIDIEPAAASSVDYGIKCRVYETKSGMKGWPETTTVISAIKKAAQ</sequence>